<evidence type="ECO:0000313" key="2">
    <source>
        <dbReference type="Proteomes" id="UP000008142"/>
    </source>
</evidence>
<dbReference type="HOGENOM" id="CLU_1776915_0_0_1"/>
<proteinExistence type="predicted"/>
<dbReference type="Proteomes" id="UP000008142">
    <property type="component" value="Unassembled WGS sequence"/>
</dbReference>
<gene>
    <name evidence="1" type="ORF">HCEG_06576</name>
</gene>
<organism evidence="2">
    <name type="scientific">Ajellomyces capsulatus (strain H88)</name>
    <name type="common">Darling's disease fungus</name>
    <name type="synonym">Histoplasma capsulatum</name>
    <dbReference type="NCBI Taxonomy" id="544711"/>
    <lineage>
        <taxon>Eukaryota</taxon>
        <taxon>Fungi</taxon>
        <taxon>Dikarya</taxon>
        <taxon>Ascomycota</taxon>
        <taxon>Pezizomycotina</taxon>
        <taxon>Eurotiomycetes</taxon>
        <taxon>Eurotiomycetidae</taxon>
        <taxon>Onygenales</taxon>
        <taxon>Ajellomycetaceae</taxon>
        <taxon>Histoplasma</taxon>
    </lineage>
</organism>
<sequence>MMLERADYECISMFATGDRTATEARTGRYDTAVNSMPKPYNTYQVQTFGVRPSLLQIANPNSNLSLRTISPVLLLLLLLDSFGLCLRGSKQSKPRTFQRKKVQLRNFALPLFVWCHRPSSAFHTRPLSFLLEPRTSSSDIVLPHLQ</sequence>
<dbReference type="EMBL" id="DS990640">
    <property type="protein sequence ID" value="EGC47361.1"/>
    <property type="molecule type" value="Genomic_DNA"/>
</dbReference>
<dbReference type="AlphaFoldDB" id="F0UMP4"/>
<protein>
    <submittedName>
        <fullName evidence="1">Predicted protein</fullName>
    </submittedName>
</protein>
<name>F0UMP4_AJEC8</name>
<evidence type="ECO:0000313" key="1">
    <source>
        <dbReference type="EMBL" id="EGC47361.1"/>
    </source>
</evidence>
<reference evidence="2" key="1">
    <citation type="submission" date="2008-07" db="EMBL/GenBank/DDBJ databases">
        <title>Annotation of Ajellomyces capsulatus strain H88.</title>
        <authorList>
            <person name="Champion M."/>
            <person name="Cuomo C."/>
            <person name="Ma L.-J."/>
            <person name="Henn M.R."/>
            <person name="Sil A."/>
            <person name="Goldman B."/>
            <person name="Young S.K."/>
            <person name="Kodira C.D."/>
            <person name="Zeng Q."/>
            <person name="Koehrsen M."/>
            <person name="Alvarado L."/>
            <person name="Berlin A."/>
            <person name="Borenstein D."/>
            <person name="Chen Z."/>
            <person name="Engels R."/>
            <person name="Freedman E."/>
            <person name="Gellesch M."/>
            <person name="Goldberg J."/>
            <person name="Griggs A."/>
            <person name="Gujja S."/>
            <person name="Heiman D."/>
            <person name="Hepburn T."/>
            <person name="Howarth C."/>
            <person name="Jen D."/>
            <person name="Larson L."/>
            <person name="Lewis B."/>
            <person name="Mehta T."/>
            <person name="Park D."/>
            <person name="Pearson M."/>
            <person name="Roberts A."/>
            <person name="Saif S."/>
            <person name="Shea T."/>
            <person name="Shenoy N."/>
            <person name="Sisk P."/>
            <person name="Stolte C."/>
            <person name="Sykes S."/>
            <person name="Walk T."/>
            <person name="White J."/>
            <person name="Yandava C."/>
            <person name="Klein B."/>
            <person name="McEwen J.G."/>
            <person name="Puccia R."/>
            <person name="Goldman G.H."/>
            <person name="Felipe M.S."/>
            <person name="Nino-Vega G."/>
            <person name="San-Blas G."/>
            <person name="Taylor J."/>
            <person name="Mendoza L."/>
            <person name="Galagan J."/>
            <person name="Nusbaum C."/>
            <person name="Birren B."/>
        </authorList>
    </citation>
    <scope>NUCLEOTIDE SEQUENCE [LARGE SCALE GENOMIC DNA]</scope>
    <source>
        <strain evidence="2">H88</strain>
    </source>
</reference>
<accession>F0UMP4</accession>